<gene>
    <name evidence="2" type="ORF">SO802_008316</name>
</gene>
<name>A0AAW2D9L6_9ROSI</name>
<evidence type="ECO:0000313" key="3">
    <source>
        <dbReference type="Proteomes" id="UP001459277"/>
    </source>
</evidence>
<dbReference type="CDD" id="cd06222">
    <property type="entry name" value="RNase_H_like"/>
    <property type="match status" value="1"/>
</dbReference>
<comment type="caution">
    <text evidence="2">The sequence shown here is derived from an EMBL/GenBank/DDBJ whole genome shotgun (WGS) entry which is preliminary data.</text>
</comment>
<accession>A0AAW2D9L6</accession>
<organism evidence="2 3">
    <name type="scientific">Lithocarpus litseifolius</name>
    <dbReference type="NCBI Taxonomy" id="425828"/>
    <lineage>
        <taxon>Eukaryota</taxon>
        <taxon>Viridiplantae</taxon>
        <taxon>Streptophyta</taxon>
        <taxon>Embryophyta</taxon>
        <taxon>Tracheophyta</taxon>
        <taxon>Spermatophyta</taxon>
        <taxon>Magnoliopsida</taxon>
        <taxon>eudicotyledons</taxon>
        <taxon>Gunneridae</taxon>
        <taxon>Pentapetalae</taxon>
        <taxon>rosids</taxon>
        <taxon>fabids</taxon>
        <taxon>Fagales</taxon>
        <taxon>Fagaceae</taxon>
        <taxon>Lithocarpus</taxon>
    </lineage>
</organism>
<dbReference type="InterPro" id="IPR036397">
    <property type="entry name" value="RNaseH_sf"/>
</dbReference>
<sequence length="444" mass="49267">MHLLSTIIQLFYPYAWRSIHNSLDVVRKDTWWRVKNGKRIHIWEDRWLPTPSTHKVISPPKPLDNFAMVSSLIDDDSKWWKPDLVKSLFLPFEAATILRIPISYNLPEDSLIWLGNKNGSFTVKSAYYIAAKLVEQGEYEEGPSDSSALRFWRKYGSSKFPLRGLSSAGFCSLCDKCMETTTHALIHCAHAKDTWALWLDCPLDIAATDMDILDIAGQFCEKGTSRDLATFFMTAWSIWGNRNQAIHNDAGITPMQVWESARRALIDFNNACTQSTLTSPAPQHKWTAPPSGFFKINVDGATSANGGNSCIGVTISDCTGTPIGALSKPLSLDFSAEVTEAYALLQGVLFASEMQVSCAIFESDALSVIQALSSDCTGGVFGHIIHDIKSSLQSFSSYSFKHLKRIGNRAAHVLAKEAKLSGLTQIWKGVNPPPIQQIIREDML</sequence>
<dbReference type="Proteomes" id="UP001459277">
    <property type="component" value="Unassembled WGS sequence"/>
</dbReference>
<dbReference type="PANTHER" id="PTHR47074">
    <property type="entry name" value="BNAC02G40300D PROTEIN"/>
    <property type="match status" value="1"/>
</dbReference>
<reference evidence="2 3" key="1">
    <citation type="submission" date="2024-01" db="EMBL/GenBank/DDBJ databases">
        <title>A telomere-to-telomere, gap-free genome of sweet tea (Lithocarpus litseifolius).</title>
        <authorList>
            <person name="Zhou J."/>
        </authorList>
    </citation>
    <scope>NUCLEOTIDE SEQUENCE [LARGE SCALE GENOMIC DNA]</scope>
    <source>
        <strain evidence="2">Zhou-2022a</strain>
        <tissue evidence="2">Leaf</tissue>
    </source>
</reference>
<dbReference type="GO" id="GO:0004523">
    <property type="term" value="F:RNA-DNA hybrid ribonuclease activity"/>
    <property type="evidence" value="ECO:0007669"/>
    <property type="project" value="InterPro"/>
</dbReference>
<dbReference type="InterPro" id="IPR044730">
    <property type="entry name" value="RNase_H-like_dom_plant"/>
</dbReference>
<dbReference type="InterPro" id="IPR052929">
    <property type="entry name" value="RNase_H-like_EbsB-rel"/>
</dbReference>
<protein>
    <recommendedName>
        <fullName evidence="1">RNase H type-1 domain-containing protein</fullName>
    </recommendedName>
</protein>
<keyword evidence="3" id="KW-1185">Reference proteome</keyword>
<dbReference type="InterPro" id="IPR012337">
    <property type="entry name" value="RNaseH-like_sf"/>
</dbReference>
<dbReference type="SUPFAM" id="SSF53098">
    <property type="entry name" value="Ribonuclease H-like"/>
    <property type="match status" value="1"/>
</dbReference>
<dbReference type="EMBL" id="JAZDWU010000003">
    <property type="protein sequence ID" value="KAL0006814.1"/>
    <property type="molecule type" value="Genomic_DNA"/>
</dbReference>
<proteinExistence type="predicted"/>
<dbReference type="Pfam" id="PF13456">
    <property type="entry name" value="RVT_3"/>
    <property type="match status" value="1"/>
</dbReference>
<dbReference type="Gene3D" id="3.30.420.10">
    <property type="entry name" value="Ribonuclease H-like superfamily/Ribonuclease H"/>
    <property type="match status" value="1"/>
</dbReference>
<dbReference type="GO" id="GO:0003676">
    <property type="term" value="F:nucleic acid binding"/>
    <property type="evidence" value="ECO:0007669"/>
    <property type="project" value="InterPro"/>
</dbReference>
<feature type="domain" description="RNase H type-1" evidence="1">
    <location>
        <begin position="297"/>
        <end position="418"/>
    </location>
</feature>
<dbReference type="InterPro" id="IPR002156">
    <property type="entry name" value="RNaseH_domain"/>
</dbReference>
<evidence type="ECO:0000259" key="1">
    <source>
        <dbReference type="Pfam" id="PF13456"/>
    </source>
</evidence>
<evidence type="ECO:0000313" key="2">
    <source>
        <dbReference type="EMBL" id="KAL0006814.1"/>
    </source>
</evidence>
<dbReference type="PANTHER" id="PTHR47074:SF11">
    <property type="entry name" value="REVERSE TRANSCRIPTASE-LIKE PROTEIN"/>
    <property type="match status" value="1"/>
</dbReference>
<dbReference type="AlphaFoldDB" id="A0AAW2D9L6"/>